<dbReference type="Pfam" id="PF13573">
    <property type="entry name" value="SprB"/>
    <property type="match status" value="1"/>
</dbReference>
<dbReference type="EMBL" id="JAKEVZ010000005">
    <property type="protein sequence ID" value="MCF1750991.1"/>
    <property type="molecule type" value="Genomic_DNA"/>
</dbReference>
<keyword evidence="3" id="KW-1185">Reference proteome</keyword>
<dbReference type="InterPro" id="IPR045829">
    <property type="entry name" value="PKD_6"/>
</dbReference>
<evidence type="ECO:0000259" key="1">
    <source>
        <dbReference type="PROSITE" id="PS50093"/>
    </source>
</evidence>
<dbReference type="Gene3D" id="2.60.40.10">
    <property type="entry name" value="Immunoglobulins"/>
    <property type="match status" value="1"/>
</dbReference>
<evidence type="ECO:0000313" key="2">
    <source>
        <dbReference type="EMBL" id="MCF1750991.1"/>
    </source>
</evidence>
<dbReference type="Pfam" id="PF19408">
    <property type="entry name" value="PKD_6"/>
    <property type="match status" value="1"/>
</dbReference>
<dbReference type="InterPro" id="IPR025667">
    <property type="entry name" value="SprB_repeat"/>
</dbReference>
<accession>A0ABS9BTQ0</accession>
<dbReference type="Pfam" id="PF18911">
    <property type="entry name" value="PKD_4"/>
    <property type="match status" value="1"/>
</dbReference>
<dbReference type="InterPro" id="IPR035986">
    <property type="entry name" value="PKD_dom_sf"/>
</dbReference>
<dbReference type="SUPFAM" id="SSF49299">
    <property type="entry name" value="PKD domain"/>
    <property type="match status" value="1"/>
</dbReference>
<dbReference type="InterPro" id="IPR000601">
    <property type="entry name" value="PKD_dom"/>
</dbReference>
<gene>
    <name evidence="2" type="ORF">L0U89_07905</name>
</gene>
<dbReference type="CDD" id="cd00146">
    <property type="entry name" value="PKD"/>
    <property type="match status" value="1"/>
</dbReference>
<dbReference type="PANTHER" id="PTHR46534:SF1">
    <property type="entry name" value="IGGFC-BINDING PROTEIN N-TERMINAL DOMAIN-CONTAINING PROTEIN"/>
    <property type="match status" value="1"/>
</dbReference>
<dbReference type="PANTHER" id="PTHR46534">
    <property type="entry name" value="IGGFC_BINDING DOMAIN-CONTAINING PROTEIN"/>
    <property type="match status" value="1"/>
</dbReference>
<dbReference type="InterPro" id="IPR013783">
    <property type="entry name" value="Ig-like_fold"/>
</dbReference>
<dbReference type="Pfam" id="PF17517">
    <property type="entry name" value="IgGFc_binding"/>
    <property type="match status" value="1"/>
</dbReference>
<comment type="caution">
    <text evidence="2">The sequence shown here is derived from an EMBL/GenBank/DDBJ whole genome shotgun (WGS) entry which is preliminary data.</text>
</comment>
<dbReference type="InterPro" id="IPR035234">
    <property type="entry name" value="IgGFc-bd_N"/>
</dbReference>
<protein>
    <submittedName>
        <fullName evidence="2">PKD domain-containing protein</fullName>
    </submittedName>
</protein>
<name>A0ABS9BTQ0_9BACT</name>
<evidence type="ECO:0000313" key="3">
    <source>
        <dbReference type="Proteomes" id="UP001201449"/>
    </source>
</evidence>
<dbReference type="PROSITE" id="PS50093">
    <property type="entry name" value="PKD"/>
    <property type="match status" value="1"/>
</dbReference>
<dbReference type="RefSeq" id="WP_234861041.1">
    <property type="nucleotide sequence ID" value="NZ_JAKEVZ010000005.1"/>
</dbReference>
<sequence length="1045" mass="114075">MRTAIKVLVLILGIQVVTVFQSPVFAQLSTIGREFFVGFMENNRIVPNRLDQATIIISAAEDANGFIQYATGTHMFSIKAGEQYVYDFPKDGLDVIHRSSGQVEDLGIYVFSDGNIAVHAFNFRERSADGTVILPLSSLGKEYFITAHHEDFAPDVNPGSNVNYESSMLVVAVENDTEIEIVTTAPTINTIPPGAPINVKLNKGQSYQIKAKGDLTGTRVRVLGSQDGDCKNIAVFGGNKMTAIGRDCGGTTGDHLFQQAYPVFSWGMEYIHMAFKGRSSGEMVKVLASDNNTEVFINGVSQGKINRGKFLTFNFGEDEIVNIRGSKPIAVTTFAKSQWCNIQNGPFASNGDPTMVTLSPNNQLIKKVAFSAVRVVGIVNHYLNVIAKRGTESLTFLDGVNVGNQFQPVPGNSDFSYARIEISQGPHTLSNLEGIIGYVYGSGFIESYGYSAGASLANLNFRTEVDYEFEVEGDKVACLDKLGTWNVIPFDPKFQIFEWTFGDGTPMQEGKVVDHKFEKPGKYEIRITAFTGDRACDQIQEAVFEVEVVESQGLLEGPDTVCPLIDVATYTFENIENTAKVRWEVSGGQIVQTTDYTAQVRWGAPDPNAKVVAFPMTKEGCEGEPLEIKVLITESIQPGAPKGKSQICFGEADTFKYQVKDLLPKRGYEWFVTGGEIISGQSTAEITVKWGGIGSSGEIWYREYSLENPTCDGFSTRLPINVNQPLASSLKTMTTEICEGSTFGRIEIESTGGTGDFTYKWSHSTTLNAPIAEGLPTGIYAVTITDKGGCEIVIENLEIKTSIPFSLLGPPKITNATCFDSNDGSVSFELVGGTKPYRIEGFESTITGGKVDVSGLNRGQYDLEVKDAVGCSFFVPVKIESPEPISIEFEIERFACGGLANGTLLSIPKGGVSPYILSWEADASSDIRLSNIASGRYGLLVEDQNGCQLRAFGEMRDGAPTLRMPTGFNPSDGKFEGVSNCQISFELWVYNKWGQLVYAGADGWDGKIREYDAPAGTYTFMIEYAFEIDGKKEKLQQRGAFTIVR</sequence>
<organism evidence="2 3">
    <name type="scientific">Mariniradius sediminis</name>
    <dbReference type="NCBI Taxonomy" id="2909237"/>
    <lineage>
        <taxon>Bacteria</taxon>
        <taxon>Pseudomonadati</taxon>
        <taxon>Bacteroidota</taxon>
        <taxon>Cytophagia</taxon>
        <taxon>Cytophagales</taxon>
        <taxon>Cyclobacteriaceae</taxon>
        <taxon>Mariniradius</taxon>
    </lineage>
</organism>
<feature type="domain" description="PKD" evidence="1">
    <location>
        <begin position="491"/>
        <end position="529"/>
    </location>
</feature>
<dbReference type="Proteomes" id="UP001201449">
    <property type="component" value="Unassembled WGS sequence"/>
</dbReference>
<reference evidence="2 3" key="1">
    <citation type="submission" date="2022-01" db="EMBL/GenBank/DDBJ databases">
        <title>Mariniradius saccharolyticus sp. nov., isolated from sediment of a river.</title>
        <authorList>
            <person name="Liu H."/>
        </authorList>
    </citation>
    <scope>NUCLEOTIDE SEQUENCE [LARGE SCALE GENOMIC DNA]</scope>
    <source>
        <strain evidence="2 3">RY-2</strain>
    </source>
</reference>
<proteinExistence type="predicted"/>